<comment type="caution">
    <text evidence="1">The sequence shown here is derived from an EMBL/GenBank/DDBJ whole genome shotgun (WGS) entry which is preliminary data.</text>
</comment>
<evidence type="ECO:0000313" key="2">
    <source>
        <dbReference type="Proteomes" id="UP000180088"/>
    </source>
</evidence>
<organism evidence="1 2">
    <name type="scientific">Chromobacterium sphagni</name>
    <dbReference type="NCBI Taxonomy" id="1903179"/>
    <lineage>
        <taxon>Bacteria</taxon>
        <taxon>Pseudomonadati</taxon>
        <taxon>Pseudomonadota</taxon>
        <taxon>Betaproteobacteria</taxon>
        <taxon>Neisseriales</taxon>
        <taxon>Chromobacteriaceae</taxon>
        <taxon>Chromobacterium</taxon>
    </lineage>
</organism>
<dbReference type="RefSeq" id="WP_071117159.1">
    <property type="nucleotide sequence ID" value="NZ_MKCS01000004.1"/>
</dbReference>
<dbReference type="STRING" id="1903179.BI347_22295"/>
<name>A0A1S1WT98_9NEIS</name>
<reference evidence="1 2" key="1">
    <citation type="submission" date="2016-09" db="EMBL/GenBank/DDBJ databases">
        <title>Chromobacterium muskegensis sp. nov., an insecticidal bacterium isolated from Sphagnum bogs.</title>
        <authorList>
            <person name="Sparks M.E."/>
            <person name="Blackburn M.B."/>
            <person name="Gundersen-Rindal D.E."/>
            <person name="Mitchell A."/>
            <person name="Farrar R."/>
            <person name="Kuhar D."/>
        </authorList>
    </citation>
    <scope>NUCLEOTIDE SEQUENCE [LARGE SCALE GENOMIC DNA]</scope>
    <source>
        <strain evidence="1 2">37-2</strain>
    </source>
</reference>
<dbReference type="AlphaFoldDB" id="A0A1S1WT98"/>
<dbReference type="EMBL" id="MKCS01000004">
    <property type="protein sequence ID" value="OHX10509.1"/>
    <property type="molecule type" value="Genomic_DNA"/>
</dbReference>
<sequence>MHWSDRYVGQDYIADTADCAVLACDVAREVLGSDIQLPGERRPGPFGRNAQIRQYQDAFARRVDAPLDAQPVLLLARGRAQHIGVMCRLAGEWWVLHADEAAGFVLRQRLRELPRQGYTVEGFYEWL</sequence>
<dbReference type="Proteomes" id="UP000180088">
    <property type="component" value="Unassembled WGS sequence"/>
</dbReference>
<evidence type="ECO:0000313" key="1">
    <source>
        <dbReference type="EMBL" id="OHX10509.1"/>
    </source>
</evidence>
<proteinExistence type="predicted"/>
<gene>
    <name evidence="1" type="ORF">BI347_22295</name>
</gene>
<protein>
    <recommendedName>
        <fullName evidence="3">Peptidoglycan endopeptidase</fullName>
    </recommendedName>
</protein>
<dbReference type="OrthoDB" id="8942304at2"/>
<accession>A0A1S1WT98</accession>
<evidence type="ECO:0008006" key="3">
    <source>
        <dbReference type="Google" id="ProtNLM"/>
    </source>
</evidence>